<dbReference type="PATRIC" id="fig|1178482.3.peg.331"/>
<dbReference type="RefSeq" id="WP_021817280.1">
    <property type="nucleotide sequence ID" value="NZ_AVBC01000011.1"/>
</dbReference>
<dbReference type="Gene3D" id="1.10.3680.10">
    <property type="entry name" value="TerB-like"/>
    <property type="match status" value="1"/>
</dbReference>
<dbReference type="CDD" id="cd07313">
    <property type="entry name" value="terB_like_2"/>
    <property type="match status" value="1"/>
</dbReference>
<dbReference type="EMBL" id="AVBC01000011">
    <property type="protein sequence ID" value="ERL53294.1"/>
    <property type="molecule type" value="Genomic_DNA"/>
</dbReference>
<comment type="caution">
    <text evidence="2">The sequence shown here is derived from an EMBL/GenBank/DDBJ whole genome shotgun (WGS) entry which is preliminary data.</text>
</comment>
<dbReference type="STRING" id="1178482.AR456_11280"/>
<organism evidence="2 3">
    <name type="scientific">Halomonas huangheensis</name>
    <dbReference type="NCBI Taxonomy" id="1178482"/>
    <lineage>
        <taxon>Bacteria</taxon>
        <taxon>Pseudomonadati</taxon>
        <taxon>Pseudomonadota</taxon>
        <taxon>Gammaproteobacteria</taxon>
        <taxon>Oceanospirillales</taxon>
        <taxon>Halomonadaceae</taxon>
        <taxon>Halomonas</taxon>
    </lineage>
</organism>
<dbReference type="AlphaFoldDB" id="W1NCN2"/>
<dbReference type="Pfam" id="PF05099">
    <property type="entry name" value="TerB"/>
    <property type="match status" value="1"/>
</dbReference>
<proteinExistence type="predicted"/>
<name>W1NCN2_9GAMM</name>
<accession>W1NCN2</accession>
<gene>
    <name evidence="2" type="ORF">BJB45_18655</name>
</gene>
<feature type="domain" description="Co-chaperone DjlA N-terminal" evidence="1">
    <location>
        <begin position="27"/>
        <end position="143"/>
    </location>
</feature>
<reference evidence="2 3" key="1">
    <citation type="submission" date="2013-08" db="EMBL/GenBank/DDBJ databases">
        <title>draft genome of Halomonas huanghegensis, strain BJGMM-B45T.</title>
        <authorList>
            <person name="Miao C."/>
            <person name="Wan Y."/>
            <person name="Jin W."/>
        </authorList>
    </citation>
    <scope>NUCLEOTIDE SEQUENCE [LARGE SCALE GENOMIC DNA]</scope>
    <source>
        <strain evidence="2 3">BJGMM-B45</strain>
    </source>
</reference>
<dbReference type="InterPro" id="IPR007791">
    <property type="entry name" value="DjlA_N"/>
</dbReference>
<sequence length="158" mass="18259">MSMMASLQRWINEVSDSGSVAAEPDLRLATAVLLCEVVRADYQVEEVELQLMREQLSKQFQLDGEQLDELMNLAREEAESAVDHHRFVRELRDHWGYEQRVGLVQQMWALSWSDGAKDALEEHRIRALADLLHVSHSDFVRTRMVEQNRAAAEGKERN</sequence>
<dbReference type="SUPFAM" id="SSF158682">
    <property type="entry name" value="TerB-like"/>
    <property type="match status" value="1"/>
</dbReference>
<evidence type="ECO:0000313" key="3">
    <source>
        <dbReference type="Proteomes" id="UP000019113"/>
    </source>
</evidence>
<dbReference type="Proteomes" id="UP000019113">
    <property type="component" value="Unassembled WGS sequence"/>
</dbReference>
<evidence type="ECO:0000313" key="2">
    <source>
        <dbReference type="EMBL" id="ERL53294.1"/>
    </source>
</evidence>
<evidence type="ECO:0000259" key="1">
    <source>
        <dbReference type="Pfam" id="PF05099"/>
    </source>
</evidence>
<keyword evidence="3" id="KW-1185">Reference proteome</keyword>
<dbReference type="InterPro" id="IPR029024">
    <property type="entry name" value="TerB-like"/>
</dbReference>
<protein>
    <recommendedName>
        <fullName evidence="1">Co-chaperone DjlA N-terminal domain-containing protein</fullName>
    </recommendedName>
</protein>
<dbReference type="eggNOG" id="COG4103">
    <property type="taxonomic scope" value="Bacteria"/>
</dbReference>